<dbReference type="InterPro" id="IPR037401">
    <property type="entry name" value="SnoaL-like"/>
</dbReference>
<organism evidence="2 3">
    <name type="scientific">Mycolicibacterium phlei DSM 43239 = CCUG 21000</name>
    <dbReference type="NCBI Taxonomy" id="1226750"/>
    <lineage>
        <taxon>Bacteria</taxon>
        <taxon>Bacillati</taxon>
        <taxon>Actinomycetota</taxon>
        <taxon>Actinomycetes</taxon>
        <taxon>Mycobacteriales</taxon>
        <taxon>Mycobacteriaceae</taxon>
        <taxon>Mycolicibacterium</taxon>
    </lineage>
</organism>
<name>A0A5N5UTU7_MYCPH</name>
<dbReference type="Pfam" id="PF12680">
    <property type="entry name" value="SnoaL_2"/>
    <property type="match status" value="1"/>
</dbReference>
<evidence type="ECO:0000313" key="2">
    <source>
        <dbReference type="EMBL" id="KAB7751929.1"/>
    </source>
</evidence>
<evidence type="ECO:0000259" key="1">
    <source>
        <dbReference type="Pfam" id="PF12680"/>
    </source>
</evidence>
<dbReference type="Gene3D" id="3.10.450.50">
    <property type="match status" value="1"/>
</dbReference>
<dbReference type="Proteomes" id="UP000325690">
    <property type="component" value="Unassembled WGS sequence"/>
</dbReference>
<dbReference type="SUPFAM" id="SSF54427">
    <property type="entry name" value="NTF2-like"/>
    <property type="match status" value="1"/>
</dbReference>
<gene>
    <name evidence="2" type="ORF">MPHL21000_22370</name>
</gene>
<reference evidence="2 3" key="1">
    <citation type="submission" date="2012-10" db="EMBL/GenBank/DDBJ databases">
        <title>The draft sequence of the Mycobacterium pheli genome.</title>
        <authorList>
            <person name="Pettersson B.M.F."/>
            <person name="Das S."/>
            <person name="Dasgupta S."/>
            <person name="Bhattacharya A."/>
            <person name="Kirsebom L.A."/>
        </authorList>
    </citation>
    <scope>NUCLEOTIDE SEQUENCE [LARGE SCALE GENOMIC DNA]</scope>
    <source>
        <strain evidence="2 3">CCUG 21000</strain>
    </source>
</reference>
<dbReference type="EMBL" id="ANBP01000053">
    <property type="protein sequence ID" value="KAB7751929.1"/>
    <property type="molecule type" value="Genomic_DNA"/>
</dbReference>
<sequence>MNDMRANLERLKSLVAPDSGLSDEDRSAAYLDLYDDDVILRWQGSDWPFGGDMEGRDRLIACLQAASKLFAEPPQFWESHFWILDEERLLWWWRSRSTTFRGDPFTNSGITLLRYRDDRICEHWEYTDTEYIARMLRGWRSRVDPEVGALLANWNDGRDPAA</sequence>
<dbReference type="InterPro" id="IPR032710">
    <property type="entry name" value="NTF2-like_dom_sf"/>
</dbReference>
<dbReference type="AlphaFoldDB" id="A0A5N5UTU7"/>
<protein>
    <submittedName>
        <fullName evidence="2">Polyketide cyclase</fullName>
    </submittedName>
</protein>
<proteinExistence type="predicted"/>
<comment type="caution">
    <text evidence="2">The sequence shown here is derived from an EMBL/GenBank/DDBJ whole genome shotgun (WGS) entry which is preliminary data.</text>
</comment>
<accession>A0A5N5UTU7</accession>
<feature type="domain" description="SnoaL-like" evidence="1">
    <location>
        <begin position="25"/>
        <end position="123"/>
    </location>
</feature>
<evidence type="ECO:0000313" key="3">
    <source>
        <dbReference type="Proteomes" id="UP000325690"/>
    </source>
</evidence>
<keyword evidence="3" id="KW-1185">Reference proteome</keyword>